<dbReference type="EMBL" id="JH930472">
    <property type="protein sequence ID" value="EKM55872.1"/>
    <property type="molecule type" value="Genomic_DNA"/>
</dbReference>
<dbReference type="InParanoid" id="K5WZF7"/>
<feature type="region of interest" description="Disordered" evidence="1">
    <location>
        <begin position="1"/>
        <end position="116"/>
    </location>
</feature>
<dbReference type="KEGG" id="pco:PHACADRAFT_121833"/>
<evidence type="ECO:0000313" key="3">
    <source>
        <dbReference type="Proteomes" id="UP000008370"/>
    </source>
</evidence>
<reference evidence="2 3" key="1">
    <citation type="journal article" date="2012" name="BMC Genomics">
        <title>Comparative genomics of the white-rot fungi, Phanerochaete carnosa and P. chrysosporium, to elucidate the genetic basis of the distinct wood types they colonize.</title>
        <authorList>
            <person name="Suzuki H."/>
            <person name="MacDonald J."/>
            <person name="Syed K."/>
            <person name="Salamov A."/>
            <person name="Hori C."/>
            <person name="Aerts A."/>
            <person name="Henrissat B."/>
            <person name="Wiebenga A."/>
            <person name="vanKuyk P.A."/>
            <person name="Barry K."/>
            <person name="Lindquist E."/>
            <person name="LaButti K."/>
            <person name="Lapidus A."/>
            <person name="Lucas S."/>
            <person name="Coutinho P."/>
            <person name="Gong Y."/>
            <person name="Samejima M."/>
            <person name="Mahadevan R."/>
            <person name="Abou-Zaid M."/>
            <person name="de Vries R.P."/>
            <person name="Igarashi K."/>
            <person name="Yadav J.S."/>
            <person name="Grigoriev I.V."/>
            <person name="Master E.R."/>
        </authorList>
    </citation>
    <scope>NUCLEOTIDE SEQUENCE [LARGE SCALE GENOMIC DNA]</scope>
    <source>
        <strain evidence="2 3">HHB-10118-sp</strain>
    </source>
</reference>
<dbReference type="AlphaFoldDB" id="K5WZF7"/>
<name>K5WZF7_PHACS</name>
<organism evidence="2 3">
    <name type="scientific">Phanerochaete carnosa (strain HHB-10118-sp)</name>
    <name type="common">White-rot fungus</name>
    <name type="synonym">Peniophora carnosa</name>
    <dbReference type="NCBI Taxonomy" id="650164"/>
    <lineage>
        <taxon>Eukaryota</taxon>
        <taxon>Fungi</taxon>
        <taxon>Dikarya</taxon>
        <taxon>Basidiomycota</taxon>
        <taxon>Agaricomycotina</taxon>
        <taxon>Agaricomycetes</taxon>
        <taxon>Polyporales</taxon>
        <taxon>Phanerochaetaceae</taxon>
        <taxon>Phanerochaete</taxon>
    </lineage>
</organism>
<protein>
    <submittedName>
        <fullName evidence="2">Uncharacterized protein</fullName>
    </submittedName>
</protein>
<accession>K5WZF7</accession>
<dbReference type="OrthoDB" id="2803878at2759"/>
<gene>
    <name evidence="2" type="ORF">PHACADRAFT_121833</name>
</gene>
<dbReference type="GeneID" id="18907917"/>
<sequence length="408" mass="45599">MMEDEVTTLREKLLSLPQSEREQATPQRSGSEITWVRTPAPSAEHSPEPSLVKRARQGRETPSSPGGRARSTPEPPILKRHRLQGGSVSNAPSRQPAAPQKASRAQRVNGCRTRDAGDDVIGQRQERVCKDVDLGSVTTEEVAALIQTRVMGKGTDVEDAALVRLVRGFQAGSLEDWRAHLRELAGCRPLVAAEWIGSCDNLDKVEDSAMRLIQRHQVIGEMVDNEVGSAYIAGAIQVIEILKFAMDWNGTRGEGSKRGKTQFYIRAFQNCPPYAEAYRTLGDKERRTVLEEHKNAFATWKKRNEIVVTARNRLLTLYNAFGCAVIVDPFWRLDSMGNRCSRSFTAVVERVYARMCDESEDPASTLKEHNKVAYTALKRIFTVVHSQQLAAKIGNFVKDHEPTFALDW</sequence>
<dbReference type="HOGENOM" id="CLU_674567_0_0_1"/>
<evidence type="ECO:0000256" key="1">
    <source>
        <dbReference type="SAM" id="MobiDB-lite"/>
    </source>
</evidence>
<feature type="compositionally biased region" description="Basic and acidic residues" evidence="1">
    <location>
        <begin position="7"/>
        <end position="23"/>
    </location>
</feature>
<keyword evidence="3" id="KW-1185">Reference proteome</keyword>
<evidence type="ECO:0000313" key="2">
    <source>
        <dbReference type="EMBL" id="EKM55872.1"/>
    </source>
</evidence>
<feature type="compositionally biased region" description="Low complexity" evidence="1">
    <location>
        <begin position="39"/>
        <end position="50"/>
    </location>
</feature>
<proteinExistence type="predicted"/>
<dbReference type="RefSeq" id="XP_007396179.1">
    <property type="nucleotide sequence ID" value="XM_007396117.1"/>
</dbReference>
<dbReference type="Proteomes" id="UP000008370">
    <property type="component" value="Unassembled WGS sequence"/>
</dbReference>